<evidence type="ECO:0000313" key="2">
    <source>
        <dbReference type="EMBL" id="EGK70939.1"/>
    </source>
</evidence>
<dbReference type="InterPro" id="IPR052517">
    <property type="entry name" value="GlcG_carb_metab_protein"/>
</dbReference>
<evidence type="ECO:0000313" key="3">
    <source>
        <dbReference type="Proteomes" id="UP000005019"/>
    </source>
</evidence>
<proteinExistence type="predicted"/>
<dbReference type="EMBL" id="AFHG01000052">
    <property type="protein sequence ID" value="EGK70939.1"/>
    <property type="molecule type" value="Genomic_DNA"/>
</dbReference>
<feature type="chain" id="PRO_5003331470" description="Heme-binding protein" evidence="1">
    <location>
        <begin position="25"/>
        <end position="160"/>
    </location>
</feature>
<evidence type="ECO:0000256" key="1">
    <source>
        <dbReference type="SAM" id="SignalP"/>
    </source>
</evidence>
<keyword evidence="1" id="KW-0732">Signal</keyword>
<dbReference type="STRING" id="1000565.METUNv1_02325"/>
<dbReference type="Proteomes" id="UP000005019">
    <property type="component" value="Unassembled WGS sequence"/>
</dbReference>
<dbReference type="PANTHER" id="PTHR34309:SF1">
    <property type="entry name" value="PROTEIN GLCG"/>
    <property type="match status" value="1"/>
</dbReference>
<dbReference type="PANTHER" id="PTHR34309">
    <property type="entry name" value="SLR1406 PROTEIN"/>
    <property type="match status" value="1"/>
</dbReference>
<protein>
    <recommendedName>
        <fullName evidence="4">Heme-binding protein</fullName>
    </recommendedName>
</protein>
<accession>F5RDF5</accession>
<keyword evidence="3" id="KW-1185">Reference proteome</keyword>
<dbReference type="eggNOG" id="COG3193">
    <property type="taxonomic scope" value="Bacteria"/>
</dbReference>
<feature type="signal peptide" evidence="1">
    <location>
        <begin position="1"/>
        <end position="24"/>
    </location>
</feature>
<gene>
    <name evidence="2" type="ORF">METUNv1_02325</name>
</gene>
<comment type="caution">
    <text evidence="2">The sequence shown here is derived from an EMBL/GenBank/DDBJ whole genome shotgun (WGS) entry which is preliminary data.</text>
</comment>
<organism evidence="2 3">
    <name type="scientific">Methyloversatilis universalis (strain ATCC BAA-1314 / DSM 25237 / JCM 13912 / CCUG 52030 / FAM5)</name>
    <dbReference type="NCBI Taxonomy" id="1000565"/>
    <lineage>
        <taxon>Bacteria</taxon>
        <taxon>Pseudomonadati</taxon>
        <taxon>Pseudomonadota</taxon>
        <taxon>Betaproteobacteria</taxon>
        <taxon>Nitrosomonadales</taxon>
        <taxon>Sterolibacteriaceae</taxon>
        <taxon>Methyloversatilis</taxon>
    </lineage>
</organism>
<name>F5RDF5_METUF</name>
<dbReference type="Pfam" id="PF03928">
    <property type="entry name" value="HbpS-like"/>
    <property type="match status" value="1"/>
</dbReference>
<dbReference type="InterPro" id="IPR038084">
    <property type="entry name" value="PduO/GlcC-like_sf"/>
</dbReference>
<sequence length="160" mass="16535">MKFTTLSAAVALAALSAFGSAAQAQTARPSLDLATAKAIGEGCEKYAASKGWRMIIAVHDTAGNPKYFSRMDDSILISVNVARLKADTSASLPVSTRQFRDLSKGIPTAELLPRTTAIIGGLPIMSAKGVHLGGVGVSGGTEEEDEECAKKGLEAAKSLL</sequence>
<dbReference type="AlphaFoldDB" id="F5RDF5"/>
<dbReference type="RefSeq" id="WP_008061831.1">
    <property type="nucleotide sequence ID" value="NZ_AFHG01000052.1"/>
</dbReference>
<dbReference type="Gene3D" id="3.30.450.150">
    <property type="entry name" value="Haem-degrading domain"/>
    <property type="match status" value="1"/>
</dbReference>
<reference evidence="2 3" key="1">
    <citation type="journal article" date="2011" name="J. Bacteriol.">
        <title>Genome sequence of Methyloversatilis universalis FAM5T, a methylotrophic representative of the order Rhodocyclales.</title>
        <authorList>
            <person name="Kittichotirat W."/>
            <person name="Good N.M."/>
            <person name="Hall R."/>
            <person name="Bringel F."/>
            <person name="Lajus A."/>
            <person name="Medigue C."/>
            <person name="Smalley N.E."/>
            <person name="Beck D."/>
            <person name="Bumgarner R."/>
            <person name="Vuilleumier S."/>
            <person name="Kalyuzhnaya M.G."/>
        </authorList>
    </citation>
    <scope>NUCLEOTIDE SEQUENCE [LARGE SCALE GENOMIC DNA]</scope>
    <source>
        <strain evidence="3">ATCC BAA-1314 / JCM 13912 / FAM5</strain>
    </source>
</reference>
<dbReference type="OrthoDB" id="9815788at2"/>
<evidence type="ECO:0008006" key="4">
    <source>
        <dbReference type="Google" id="ProtNLM"/>
    </source>
</evidence>
<dbReference type="SUPFAM" id="SSF143744">
    <property type="entry name" value="GlcG-like"/>
    <property type="match status" value="1"/>
</dbReference>
<dbReference type="InterPro" id="IPR005624">
    <property type="entry name" value="PduO/GlcC-like"/>
</dbReference>